<dbReference type="PANTHER" id="PTHR30472:SF27">
    <property type="entry name" value="PETROBACTIN IMPORT SYSTEM PERMEASE PROTEIN YCLN"/>
    <property type="match status" value="1"/>
</dbReference>
<evidence type="ECO:0000256" key="2">
    <source>
        <dbReference type="ARBA" id="ARBA00007935"/>
    </source>
</evidence>
<comment type="similarity">
    <text evidence="2">Belongs to the binding-protein-dependent transport system permease family. FecCD subfamily.</text>
</comment>
<dbReference type="InterPro" id="IPR037294">
    <property type="entry name" value="ABC_BtuC-like"/>
</dbReference>
<dbReference type="Gene3D" id="1.10.3470.10">
    <property type="entry name" value="ABC transporter involved in vitamin B12 uptake, BtuC"/>
    <property type="match status" value="1"/>
</dbReference>
<evidence type="ECO:0000256" key="6">
    <source>
        <dbReference type="ARBA" id="ARBA00022989"/>
    </source>
</evidence>
<reference evidence="9 10" key="1">
    <citation type="submission" date="2014-04" db="EMBL/GenBank/DDBJ databases">
        <title>Comparative genomics and transcriptomics to identify genetic mechanisms underlying the emergence of carbapenem resistant Acinetobacter baumannii (CRAb).</title>
        <authorList>
            <person name="Harris A.D."/>
            <person name="Johnson K.J."/>
            <person name="George J."/>
            <person name="Nadendla S."/>
            <person name="Daugherty S.C."/>
            <person name="Parankush S."/>
            <person name="Sadzewicz L."/>
            <person name="Tallon L."/>
            <person name="Sengamalay N."/>
            <person name="Hazen T.H."/>
            <person name="Rasko D.A."/>
        </authorList>
    </citation>
    <scope>NUCLEOTIDE SEQUENCE [LARGE SCALE GENOMIC DNA]</scope>
    <source>
        <strain evidence="9 10">21072</strain>
    </source>
</reference>
<dbReference type="PATRIC" id="fig|1310697.3.peg.4072"/>
<feature type="transmembrane region" description="Helical" evidence="8">
    <location>
        <begin position="31"/>
        <end position="52"/>
    </location>
</feature>
<accession>A0A062H4L1</accession>
<gene>
    <name evidence="9" type="ORF">J596_4532</name>
</gene>
<keyword evidence="4" id="KW-1003">Cell membrane</keyword>
<evidence type="ECO:0000256" key="4">
    <source>
        <dbReference type="ARBA" id="ARBA00022475"/>
    </source>
</evidence>
<evidence type="ECO:0000256" key="1">
    <source>
        <dbReference type="ARBA" id="ARBA00004651"/>
    </source>
</evidence>
<dbReference type="PANTHER" id="PTHR30472">
    <property type="entry name" value="FERRIC ENTEROBACTIN TRANSPORT SYSTEM PERMEASE PROTEIN"/>
    <property type="match status" value="1"/>
</dbReference>
<dbReference type="Proteomes" id="UP000027327">
    <property type="component" value="Unassembled WGS sequence"/>
</dbReference>
<protein>
    <submittedName>
        <fullName evidence="9">FecCD transport family protein</fullName>
    </submittedName>
</protein>
<evidence type="ECO:0000256" key="5">
    <source>
        <dbReference type="ARBA" id="ARBA00022692"/>
    </source>
</evidence>
<dbReference type="GO" id="GO:0005886">
    <property type="term" value="C:plasma membrane"/>
    <property type="evidence" value="ECO:0007669"/>
    <property type="project" value="UniProtKB-SubCell"/>
</dbReference>
<evidence type="ECO:0000256" key="8">
    <source>
        <dbReference type="SAM" id="Phobius"/>
    </source>
</evidence>
<dbReference type="GO" id="GO:0033214">
    <property type="term" value="P:siderophore-iron import into cell"/>
    <property type="evidence" value="ECO:0007669"/>
    <property type="project" value="TreeGrafter"/>
</dbReference>
<evidence type="ECO:0000256" key="3">
    <source>
        <dbReference type="ARBA" id="ARBA00022448"/>
    </source>
</evidence>
<dbReference type="InterPro" id="IPR000522">
    <property type="entry name" value="ABC_transptr_permease_BtuC"/>
</dbReference>
<keyword evidence="3" id="KW-0813">Transport</keyword>
<dbReference type="GO" id="GO:0022857">
    <property type="term" value="F:transmembrane transporter activity"/>
    <property type="evidence" value="ECO:0007669"/>
    <property type="project" value="InterPro"/>
</dbReference>
<evidence type="ECO:0000256" key="7">
    <source>
        <dbReference type="ARBA" id="ARBA00023136"/>
    </source>
</evidence>
<proteinExistence type="inferred from homology"/>
<dbReference type="SUPFAM" id="SSF81345">
    <property type="entry name" value="ABC transporter involved in vitamin B12 uptake, BtuC"/>
    <property type="match status" value="1"/>
</dbReference>
<keyword evidence="6 8" id="KW-1133">Transmembrane helix</keyword>
<feature type="transmembrane region" description="Helical" evidence="8">
    <location>
        <begin position="72"/>
        <end position="95"/>
    </location>
</feature>
<sequence length="102" mass="11158">MLGAEQIQWSTLFSFSHESWLTLTASRIPRLITIVLTGIGLAVCGVILQHIVRNKFVEPETSGGLDAAKLGILVSLTLVPVTSTLSKMIFAIIFCKILKRYA</sequence>
<keyword evidence="7 8" id="KW-0472">Membrane</keyword>
<dbReference type="Pfam" id="PF01032">
    <property type="entry name" value="FecCD"/>
    <property type="match status" value="1"/>
</dbReference>
<keyword evidence="5 8" id="KW-0812">Transmembrane</keyword>
<evidence type="ECO:0000313" key="9">
    <source>
        <dbReference type="EMBL" id="KCY03789.1"/>
    </source>
</evidence>
<evidence type="ECO:0000313" key="10">
    <source>
        <dbReference type="Proteomes" id="UP000027327"/>
    </source>
</evidence>
<dbReference type="AlphaFoldDB" id="A0A062H4L1"/>
<dbReference type="EMBL" id="JMOD01000357">
    <property type="protein sequence ID" value="KCY03789.1"/>
    <property type="molecule type" value="Genomic_DNA"/>
</dbReference>
<comment type="caution">
    <text evidence="9">The sequence shown here is derived from an EMBL/GenBank/DDBJ whole genome shotgun (WGS) entry which is preliminary data.</text>
</comment>
<name>A0A062H4L1_ACIBA</name>
<organism evidence="9 10">
    <name type="scientific">Acinetobacter baumannii 21072</name>
    <dbReference type="NCBI Taxonomy" id="1310697"/>
    <lineage>
        <taxon>Bacteria</taxon>
        <taxon>Pseudomonadati</taxon>
        <taxon>Pseudomonadota</taxon>
        <taxon>Gammaproteobacteria</taxon>
        <taxon>Moraxellales</taxon>
        <taxon>Moraxellaceae</taxon>
        <taxon>Acinetobacter</taxon>
        <taxon>Acinetobacter calcoaceticus/baumannii complex</taxon>
    </lineage>
</organism>
<comment type="subcellular location">
    <subcellularLocation>
        <location evidence="1">Cell membrane</location>
        <topology evidence="1">Multi-pass membrane protein</topology>
    </subcellularLocation>
</comment>